<evidence type="ECO:0000256" key="2">
    <source>
        <dbReference type="ARBA" id="ARBA00022692"/>
    </source>
</evidence>
<dbReference type="PANTHER" id="PTHR45724">
    <property type="entry name" value="AQUAPORIN NIP2-1"/>
    <property type="match status" value="1"/>
</dbReference>
<evidence type="ECO:0000256" key="1">
    <source>
        <dbReference type="ARBA" id="ARBA00004141"/>
    </source>
</evidence>
<sequence>MAGGEHGAGANGLQEQDHTGALEEGRGGVNQNQAGCENPEQALSSTSNNQPMLSVQFVQKILAEIFGTYFLIFAGCAAAAVKKGSLVLEFIITFYLMFVVSGVATDNRAIGELAGLAVGATVLLNVLFAGPISGASMNPARTIGPAMVLGRYTGIWVYIIGPVSGAVSGAWAYNLIRFTNKPLREITRTGSFLRSARMS</sequence>
<keyword evidence="2 6" id="KW-0812">Transmembrane</keyword>
<feature type="transmembrane region" description="Helical" evidence="8">
    <location>
        <begin position="61"/>
        <end position="80"/>
    </location>
</feature>
<dbReference type="Gene3D" id="1.20.1080.10">
    <property type="entry name" value="Glycerol uptake facilitator protein"/>
    <property type="match status" value="1"/>
</dbReference>
<dbReference type="SUPFAM" id="SSF81338">
    <property type="entry name" value="Aquaporin-like"/>
    <property type="match status" value="1"/>
</dbReference>
<dbReference type="InterPro" id="IPR000425">
    <property type="entry name" value="MIP"/>
</dbReference>
<dbReference type="AlphaFoldDB" id="N1QRF4"/>
<reference evidence="9" key="1">
    <citation type="submission" date="2015-06" db="UniProtKB">
        <authorList>
            <consortium name="EnsemblPlants"/>
        </authorList>
    </citation>
    <scope>IDENTIFICATION</scope>
</reference>
<evidence type="ECO:0000256" key="6">
    <source>
        <dbReference type="RuleBase" id="RU000477"/>
    </source>
</evidence>
<comment type="similarity">
    <text evidence="6">Belongs to the MIP/aquaporin (TC 1.A.8) family.</text>
</comment>
<organism evidence="9">
    <name type="scientific">Aegilops tauschii</name>
    <name type="common">Tausch's goatgrass</name>
    <name type="synonym">Aegilops squarrosa</name>
    <dbReference type="NCBI Taxonomy" id="37682"/>
    <lineage>
        <taxon>Eukaryota</taxon>
        <taxon>Viridiplantae</taxon>
        <taxon>Streptophyta</taxon>
        <taxon>Embryophyta</taxon>
        <taxon>Tracheophyta</taxon>
        <taxon>Spermatophyta</taxon>
        <taxon>Magnoliopsida</taxon>
        <taxon>Liliopsida</taxon>
        <taxon>Poales</taxon>
        <taxon>Poaceae</taxon>
        <taxon>BOP clade</taxon>
        <taxon>Pooideae</taxon>
        <taxon>Triticodae</taxon>
        <taxon>Triticeae</taxon>
        <taxon>Triticinae</taxon>
        <taxon>Aegilops</taxon>
    </lineage>
</organism>
<evidence type="ECO:0000256" key="8">
    <source>
        <dbReference type="SAM" id="Phobius"/>
    </source>
</evidence>
<evidence type="ECO:0000313" key="9">
    <source>
        <dbReference type="EnsemblPlants" id="EMT02645"/>
    </source>
</evidence>
<name>N1QRF4_AEGTA</name>
<dbReference type="PRINTS" id="PR00783">
    <property type="entry name" value="MINTRINSICP"/>
</dbReference>
<evidence type="ECO:0000256" key="4">
    <source>
        <dbReference type="ARBA" id="ARBA00022989"/>
    </source>
</evidence>
<feature type="transmembrane region" description="Helical" evidence="8">
    <location>
        <begin position="86"/>
        <end position="104"/>
    </location>
</feature>
<dbReference type="InterPro" id="IPR034294">
    <property type="entry name" value="Aquaporin_transptr"/>
</dbReference>
<feature type="compositionally biased region" description="Polar residues" evidence="7">
    <location>
        <begin position="29"/>
        <end position="47"/>
    </location>
</feature>
<feature type="transmembrane region" description="Helical" evidence="8">
    <location>
        <begin position="155"/>
        <end position="176"/>
    </location>
</feature>
<proteinExistence type="inferred from homology"/>
<dbReference type="GO" id="GO:0015267">
    <property type="term" value="F:channel activity"/>
    <property type="evidence" value="ECO:0007669"/>
    <property type="project" value="InterPro"/>
</dbReference>
<feature type="transmembrane region" description="Helical" evidence="8">
    <location>
        <begin position="116"/>
        <end position="135"/>
    </location>
</feature>
<protein>
    <submittedName>
        <fullName evidence="9">Aquaporin NIP1-3</fullName>
    </submittedName>
</protein>
<dbReference type="Pfam" id="PF00230">
    <property type="entry name" value="MIP"/>
    <property type="match status" value="1"/>
</dbReference>
<feature type="region of interest" description="Disordered" evidence="7">
    <location>
        <begin position="22"/>
        <end position="47"/>
    </location>
</feature>
<evidence type="ECO:0000256" key="7">
    <source>
        <dbReference type="SAM" id="MobiDB-lite"/>
    </source>
</evidence>
<keyword evidence="3" id="KW-0677">Repeat</keyword>
<dbReference type="PANTHER" id="PTHR45724:SF22">
    <property type="entry name" value="AQUAPORIN NIP1-3"/>
    <property type="match status" value="1"/>
</dbReference>
<dbReference type="GO" id="GO:0016020">
    <property type="term" value="C:membrane"/>
    <property type="evidence" value="ECO:0007669"/>
    <property type="project" value="UniProtKB-SubCell"/>
</dbReference>
<dbReference type="EnsemblPlants" id="EMT02645">
    <property type="protein sequence ID" value="EMT02645"/>
    <property type="gene ID" value="F775_18140"/>
</dbReference>
<keyword evidence="5 8" id="KW-0472">Membrane</keyword>
<dbReference type="ExpressionAtlas" id="N1QRF4">
    <property type="expression patterns" value="baseline"/>
</dbReference>
<evidence type="ECO:0000256" key="5">
    <source>
        <dbReference type="ARBA" id="ARBA00023136"/>
    </source>
</evidence>
<comment type="subcellular location">
    <subcellularLocation>
        <location evidence="1">Membrane</location>
        <topology evidence="1">Multi-pass membrane protein</topology>
    </subcellularLocation>
</comment>
<keyword evidence="6" id="KW-0813">Transport</keyword>
<accession>N1QRF4</accession>
<dbReference type="InterPro" id="IPR023271">
    <property type="entry name" value="Aquaporin-like"/>
</dbReference>
<evidence type="ECO:0000256" key="3">
    <source>
        <dbReference type="ARBA" id="ARBA00022737"/>
    </source>
</evidence>
<keyword evidence="4 8" id="KW-1133">Transmembrane helix</keyword>